<organism evidence="4 5">
    <name type="scientific">Theobroma cacao</name>
    <name type="common">Cacao</name>
    <name type="synonym">Cocoa</name>
    <dbReference type="NCBI Taxonomy" id="3641"/>
    <lineage>
        <taxon>Eukaryota</taxon>
        <taxon>Viridiplantae</taxon>
        <taxon>Streptophyta</taxon>
        <taxon>Embryophyta</taxon>
        <taxon>Tracheophyta</taxon>
        <taxon>Spermatophyta</taxon>
        <taxon>Magnoliopsida</taxon>
        <taxon>eudicotyledons</taxon>
        <taxon>Gunneridae</taxon>
        <taxon>Pentapetalae</taxon>
        <taxon>rosids</taxon>
        <taxon>malvids</taxon>
        <taxon>Malvales</taxon>
        <taxon>Malvaceae</taxon>
        <taxon>Byttnerioideae</taxon>
        <taxon>Theobroma</taxon>
    </lineage>
</organism>
<dbReference type="Gramene" id="Tc05v2_t023390.1">
    <property type="protein sequence ID" value="Tc05v2_p023390.1"/>
    <property type="gene ID" value="Tc05v2_g023390"/>
</dbReference>
<gene>
    <name evidence="5" type="primary">LOC18600177</name>
</gene>
<keyword evidence="1" id="KW-1015">Disulfide bond</keyword>
<dbReference type="InterPro" id="IPR001153">
    <property type="entry name" value="Barwin_dom"/>
</dbReference>
<dbReference type="InterPro" id="IPR036908">
    <property type="entry name" value="RlpA-like_sf"/>
</dbReference>
<reference evidence="4" key="1">
    <citation type="journal article" date="1997" name="Nucleic Acids Res.">
        <title>tRNAscan-SE: a program for improved detection of transfer RNA genes in genomic sequence.</title>
        <authorList>
            <person name="Lowe T.M."/>
            <person name="Eddy S.R."/>
        </authorList>
    </citation>
    <scope>NUCLEOTIDE SEQUENCE [LARGE SCALE GENOMIC DNA]</scope>
    <source>
        <strain evidence="4">r\B97-61/B2</strain>
    </source>
</reference>
<evidence type="ECO:0000256" key="1">
    <source>
        <dbReference type="ARBA" id="ARBA00023157"/>
    </source>
</evidence>
<dbReference type="PROSITE" id="PS00771">
    <property type="entry name" value="BARWIN_1"/>
    <property type="match status" value="2"/>
</dbReference>
<dbReference type="SUPFAM" id="SSF50685">
    <property type="entry name" value="Barwin-like endoglucanases"/>
    <property type="match status" value="2"/>
</dbReference>
<keyword evidence="2" id="KW-0732">Signal</keyword>
<accession>A0AB32V6K2</accession>
<dbReference type="KEGG" id="tcc:18600177"/>
<dbReference type="InterPro" id="IPR018226">
    <property type="entry name" value="Barwin_CS"/>
</dbReference>
<dbReference type="GO" id="GO:0004540">
    <property type="term" value="F:RNA nuclease activity"/>
    <property type="evidence" value="ECO:0007669"/>
    <property type="project" value="InterPro"/>
</dbReference>
<dbReference type="RefSeq" id="XP_007030556.2">
    <property type="nucleotide sequence ID" value="XM_007030494.2"/>
</dbReference>
<feature type="domain" description="Barwin" evidence="3">
    <location>
        <begin position="40"/>
        <end position="159"/>
    </location>
</feature>
<dbReference type="InterPro" id="IPR044301">
    <property type="entry name" value="PR4"/>
</dbReference>
<dbReference type="GeneID" id="18600177"/>
<proteinExistence type="predicted"/>
<dbReference type="PROSITE" id="PS51174">
    <property type="entry name" value="BARWIN_3"/>
    <property type="match status" value="2"/>
</dbReference>
<sequence>MEHTLETISRKPIEYFTQKMKRLSLSILFLACLVAFAAAQSASDVTAYWTDYKPTDNGWELPSFCAGVDGDKPLEWRKKYGWTGFCGPSGSQGVDSCGKCLNVTNTATGAYETVRIVDTCGTGGLELDLETAFKPIDTDGNGIKQGHLTVDYAFVDCDADDVPDATDVTAYWTDYQPSQNSWEIPSFCAAAVGAKPLEWRSKYGWTGFCGPVGPTGVDACGKCLKVTNTETKDEEIVRIVDTCGTGGLELDLETAFKPIDTNGNGIKQGHLIVDYKIVDCDDDAVLVYSQ</sequence>
<evidence type="ECO:0000256" key="2">
    <source>
        <dbReference type="SAM" id="SignalP"/>
    </source>
</evidence>
<dbReference type="Pfam" id="PF00967">
    <property type="entry name" value="Barwin"/>
    <property type="match status" value="2"/>
</dbReference>
<feature type="signal peptide" evidence="2">
    <location>
        <begin position="1"/>
        <end position="39"/>
    </location>
</feature>
<evidence type="ECO:0000313" key="4">
    <source>
        <dbReference type="Proteomes" id="UP000694886"/>
    </source>
</evidence>
<protein>
    <submittedName>
        <fullName evidence="5">Uncharacterized protein LOC18600177</fullName>
    </submittedName>
</protein>
<dbReference type="Gene3D" id="2.40.40.10">
    <property type="entry name" value="RlpA-like domain"/>
    <property type="match status" value="2"/>
</dbReference>
<dbReference type="AlphaFoldDB" id="A0AB32V6K2"/>
<feature type="chain" id="PRO_5044338782" evidence="2">
    <location>
        <begin position="40"/>
        <end position="290"/>
    </location>
</feature>
<feature type="domain" description="Barwin" evidence="3">
    <location>
        <begin position="163"/>
        <end position="282"/>
    </location>
</feature>
<dbReference type="GO" id="GO:0050832">
    <property type="term" value="P:defense response to fungus"/>
    <property type="evidence" value="ECO:0007669"/>
    <property type="project" value="InterPro"/>
</dbReference>
<dbReference type="PANTHER" id="PTHR46351">
    <property type="entry name" value="WOUND-INDUCED PROTEIN WIN2"/>
    <property type="match status" value="1"/>
</dbReference>
<evidence type="ECO:0000313" key="5">
    <source>
        <dbReference type="RefSeq" id="XP_007030556.2"/>
    </source>
</evidence>
<name>A0AB32V6K2_THECC</name>
<dbReference type="GO" id="GO:0042742">
    <property type="term" value="P:defense response to bacterium"/>
    <property type="evidence" value="ECO:0007669"/>
    <property type="project" value="InterPro"/>
</dbReference>
<evidence type="ECO:0000259" key="3">
    <source>
        <dbReference type="PROSITE" id="PS51174"/>
    </source>
</evidence>
<dbReference type="Proteomes" id="UP000694886">
    <property type="component" value="Chromosome 5"/>
</dbReference>
<dbReference type="PRINTS" id="PR00602">
    <property type="entry name" value="BARWIN"/>
</dbReference>
<reference evidence="5" key="2">
    <citation type="submission" date="2025-08" db="UniProtKB">
        <authorList>
            <consortium name="RefSeq"/>
        </authorList>
    </citation>
    <scope>IDENTIFICATION</scope>
</reference>
<dbReference type="PANTHER" id="PTHR46351:SF7">
    <property type="entry name" value="HEVEIN-LIKE PREPROPROTEIN"/>
    <property type="match status" value="1"/>
</dbReference>